<evidence type="ECO:0000256" key="2">
    <source>
        <dbReference type="ARBA" id="ARBA00022723"/>
    </source>
</evidence>
<evidence type="ECO:0000256" key="4">
    <source>
        <dbReference type="ARBA" id="ARBA00022842"/>
    </source>
</evidence>
<dbReference type="EC" id="3.1.3.-" evidence="5"/>
<keyword evidence="4" id="KW-0460">Magnesium</keyword>
<keyword evidence="2" id="KW-0479">Metal-binding</keyword>
<accession>A0ABU6KE51</accession>
<dbReference type="InterPro" id="IPR050582">
    <property type="entry name" value="HAD-like_SerB"/>
</dbReference>
<dbReference type="NCBIfam" id="TIGR01488">
    <property type="entry name" value="HAD-SF-IB"/>
    <property type="match status" value="1"/>
</dbReference>
<dbReference type="Proteomes" id="UP001335737">
    <property type="component" value="Unassembled WGS sequence"/>
</dbReference>
<dbReference type="InterPro" id="IPR036412">
    <property type="entry name" value="HAD-like_sf"/>
</dbReference>
<dbReference type="EMBL" id="JARZFX010000002">
    <property type="protein sequence ID" value="MEC5423099.1"/>
    <property type="molecule type" value="Genomic_DNA"/>
</dbReference>
<gene>
    <name evidence="5" type="ORF">QGM71_06245</name>
</gene>
<comment type="caution">
    <text evidence="5">The sequence shown here is derived from an EMBL/GenBank/DDBJ whole genome shotgun (WGS) entry which is preliminary data.</text>
</comment>
<dbReference type="PANTHER" id="PTHR43344">
    <property type="entry name" value="PHOSPHOSERINE PHOSPHATASE"/>
    <property type="match status" value="1"/>
</dbReference>
<dbReference type="InterPro" id="IPR023214">
    <property type="entry name" value="HAD_sf"/>
</dbReference>
<dbReference type="Gene3D" id="3.40.50.1000">
    <property type="entry name" value="HAD superfamily/HAD-like"/>
    <property type="match status" value="1"/>
</dbReference>
<comment type="similarity">
    <text evidence="1">Belongs to the HAD-like hydrolase superfamily. SerB family.</text>
</comment>
<dbReference type="InterPro" id="IPR006385">
    <property type="entry name" value="HAD_hydro_SerB1"/>
</dbReference>
<dbReference type="GO" id="GO:0016787">
    <property type="term" value="F:hydrolase activity"/>
    <property type="evidence" value="ECO:0007669"/>
    <property type="project" value="UniProtKB-KW"/>
</dbReference>
<evidence type="ECO:0000313" key="5">
    <source>
        <dbReference type="EMBL" id="MEC5423099.1"/>
    </source>
</evidence>
<name>A0ABU6KE51_9BACI</name>
<protein>
    <submittedName>
        <fullName evidence="5">HAD family hydrolase</fullName>
        <ecNumber evidence="5">3.1.3.-</ecNumber>
    </submittedName>
</protein>
<dbReference type="PANTHER" id="PTHR43344:SF13">
    <property type="entry name" value="PHOSPHATASE RV3661-RELATED"/>
    <property type="match status" value="1"/>
</dbReference>
<proteinExistence type="inferred from homology"/>
<dbReference type="RefSeq" id="WP_327606664.1">
    <property type="nucleotide sequence ID" value="NZ_JARZFX010000002.1"/>
</dbReference>
<dbReference type="Gene3D" id="1.20.1440.100">
    <property type="entry name" value="SG protein - dephosphorylation function"/>
    <property type="match status" value="1"/>
</dbReference>
<evidence type="ECO:0000256" key="1">
    <source>
        <dbReference type="ARBA" id="ARBA00009184"/>
    </source>
</evidence>
<sequence>MIIRGGCNSDFDGTLYQGNSFKVMFQVAKKEFGLKEWSVVFIGMVKAGIKGLTGGKQAFRHQFFKAFAKSFKGQSKQELEKFFHELVTIGKEEVHKELVTRIREHLNRGDAVIVLSGALLPFLHSFIEAVDLDVHVIGTELLYDENGICTGKINTIVNGDEKVRKVEDWLRNAGAPTENTVEIWAYADSESDIPLFQFADRPIVVNPKEDMVKIAENNKWPIFA</sequence>
<reference evidence="5 6" key="1">
    <citation type="journal article" date="2024" name="Int. J. Syst. Evol. Microbiol.">
        <title>Virgibacillus tibetensis sp. nov., isolated from salt lake on the Tibetan Plateau of China.</title>
        <authorList>
            <person name="Phurbu D."/>
            <person name="Liu Z.-X."/>
            <person name="Wang R."/>
            <person name="Zheng Y.-Y."/>
            <person name="Liu H.-C."/>
            <person name="Zhou Y.-G."/>
            <person name="Yu Y.-J."/>
            <person name="Li A.-H."/>
        </authorList>
    </citation>
    <scope>NUCLEOTIDE SEQUENCE [LARGE SCALE GENOMIC DNA]</scope>
    <source>
        <strain evidence="5 6">C22-A2</strain>
    </source>
</reference>
<evidence type="ECO:0000256" key="3">
    <source>
        <dbReference type="ARBA" id="ARBA00022801"/>
    </source>
</evidence>
<keyword evidence="3 5" id="KW-0378">Hydrolase</keyword>
<dbReference type="NCBIfam" id="TIGR01490">
    <property type="entry name" value="HAD-SF-IB-hyp1"/>
    <property type="match status" value="1"/>
</dbReference>
<dbReference type="SUPFAM" id="SSF56784">
    <property type="entry name" value="HAD-like"/>
    <property type="match status" value="1"/>
</dbReference>
<dbReference type="Pfam" id="PF12710">
    <property type="entry name" value="HAD"/>
    <property type="match status" value="1"/>
</dbReference>
<keyword evidence="6" id="KW-1185">Reference proteome</keyword>
<organism evidence="5 6">
    <name type="scientific">Virgibacillus tibetensis</name>
    <dbReference type="NCBI Taxonomy" id="3042313"/>
    <lineage>
        <taxon>Bacteria</taxon>
        <taxon>Bacillati</taxon>
        <taxon>Bacillota</taxon>
        <taxon>Bacilli</taxon>
        <taxon>Bacillales</taxon>
        <taxon>Bacillaceae</taxon>
        <taxon>Virgibacillus</taxon>
    </lineage>
</organism>
<evidence type="ECO:0000313" key="6">
    <source>
        <dbReference type="Proteomes" id="UP001335737"/>
    </source>
</evidence>